<dbReference type="Proteomes" id="UP001419268">
    <property type="component" value="Unassembled WGS sequence"/>
</dbReference>
<dbReference type="AlphaFoldDB" id="A0AAP0KCH0"/>
<name>A0AAP0KCH0_9MAGN</name>
<evidence type="ECO:0000313" key="1">
    <source>
        <dbReference type="EMBL" id="KAK9148637.1"/>
    </source>
</evidence>
<keyword evidence="2" id="KW-1185">Reference proteome</keyword>
<evidence type="ECO:0000313" key="2">
    <source>
        <dbReference type="Proteomes" id="UP001419268"/>
    </source>
</evidence>
<organism evidence="1 2">
    <name type="scientific">Stephania cephalantha</name>
    <dbReference type="NCBI Taxonomy" id="152367"/>
    <lineage>
        <taxon>Eukaryota</taxon>
        <taxon>Viridiplantae</taxon>
        <taxon>Streptophyta</taxon>
        <taxon>Embryophyta</taxon>
        <taxon>Tracheophyta</taxon>
        <taxon>Spermatophyta</taxon>
        <taxon>Magnoliopsida</taxon>
        <taxon>Ranunculales</taxon>
        <taxon>Menispermaceae</taxon>
        <taxon>Menispermoideae</taxon>
        <taxon>Cissampelideae</taxon>
        <taxon>Stephania</taxon>
    </lineage>
</organism>
<sequence>MKELIKWKEYAKNYHQGSKRRTGKYTAIPNDSKLLGKIDETIELQIMNFLKRFLTTRISVNHWNKLQEYYKYNLWVSKLVALEYLDQYSIALGAIFYCFSF</sequence>
<comment type="caution">
    <text evidence="1">The sequence shown here is derived from an EMBL/GenBank/DDBJ whole genome shotgun (WGS) entry which is preliminary data.</text>
</comment>
<proteinExistence type="predicted"/>
<protein>
    <submittedName>
        <fullName evidence="1">Uncharacterized protein</fullName>
    </submittedName>
</protein>
<reference evidence="1 2" key="1">
    <citation type="submission" date="2024-01" db="EMBL/GenBank/DDBJ databases">
        <title>Genome assemblies of Stephania.</title>
        <authorList>
            <person name="Yang L."/>
        </authorList>
    </citation>
    <scope>NUCLEOTIDE SEQUENCE [LARGE SCALE GENOMIC DNA]</scope>
    <source>
        <strain evidence="1">JXDWG</strain>
        <tissue evidence="1">Leaf</tissue>
    </source>
</reference>
<dbReference type="EMBL" id="JBBNAG010000003">
    <property type="protein sequence ID" value="KAK9148637.1"/>
    <property type="molecule type" value="Genomic_DNA"/>
</dbReference>
<gene>
    <name evidence="1" type="ORF">Scep_007394</name>
</gene>
<accession>A0AAP0KCH0</accession>